<keyword evidence="2" id="KW-0479">Metal-binding</keyword>
<evidence type="ECO:0000313" key="10">
    <source>
        <dbReference type="Proteomes" id="UP000070444"/>
    </source>
</evidence>
<keyword evidence="5 6" id="KW-0482">Metalloprotease</keyword>
<comment type="cofactor">
    <cofactor evidence="6">
        <name>Zn(2+)</name>
        <dbReference type="ChEBI" id="CHEBI:29105"/>
    </cofactor>
    <text evidence="6">Binds 1 zinc ion per subunit.</text>
</comment>
<keyword evidence="3 6" id="KW-0378">Hydrolase</keyword>
<dbReference type="EMBL" id="KQ964452">
    <property type="protein sequence ID" value="KXN72463.1"/>
    <property type="molecule type" value="Genomic_DNA"/>
</dbReference>
<evidence type="ECO:0000256" key="3">
    <source>
        <dbReference type="ARBA" id="ARBA00022801"/>
    </source>
</evidence>
<evidence type="ECO:0000313" key="9">
    <source>
        <dbReference type="EMBL" id="KXN72463.1"/>
    </source>
</evidence>
<evidence type="ECO:0000259" key="7">
    <source>
        <dbReference type="Pfam" id="PF01435"/>
    </source>
</evidence>
<evidence type="ECO:0000256" key="5">
    <source>
        <dbReference type="ARBA" id="ARBA00023049"/>
    </source>
</evidence>
<keyword evidence="1 6" id="KW-0645">Protease</keyword>
<sequence length="371" mass="43100">MIIELLDFKNSAIKLYFGVYALESYINARQHRKLLEKEMPEAIQDIVSLEEFENERLYELEKSKHRFIIDILKVVKNYIFIKHDIYPRLWKCSNRILVEYLGFNGSHWFTSFFIFSLILPNVEVLVSLPTTLYQSFVAKKHKGDCSTSCPCVRIPPASRIDLGLSMSTELFPQLYLINQDIPNSYIYVWLFKSTLKAIYELIVPGIVVKKFFKTEPLPEGELKIEIESWAKNTGFPLKTIYTYQLEQKPASFDIFILGKFNTQSVFIPNALVEKSTVEEIGALISREYSIWKSNHALKTFIFGQVCSLGVLYTLNTIIKSQDFYHQFGFSTPHILFGCTMLKVLFTPLKPIVNSFYNLISRRIIRKASKKL</sequence>
<dbReference type="STRING" id="796925.A0A137PBW1"/>
<keyword evidence="10" id="KW-1185">Reference proteome</keyword>
<reference evidence="9 10" key="1">
    <citation type="journal article" date="2015" name="Genome Biol. Evol.">
        <title>Phylogenomic analyses indicate that early fungi evolved digesting cell walls of algal ancestors of land plants.</title>
        <authorList>
            <person name="Chang Y."/>
            <person name="Wang S."/>
            <person name="Sekimoto S."/>
            <person name="Aerts A.L."/>
            <person name="Choi C."/>
            <person name="Clum A."/>
            <person name="LaButti K.M."/>
            <person name="Lindquist E.A."/>
            <person name="Yee Ngan C."/>
            <person name="Ohm R.A."/>
            <person name="Salamov A.A."/>
            <person name="Grigoriev I.V."/>
            <person name="Spatafora J.W."/>
            <person name="Berbee M.L."/>
        </authorList>
    </citation>
    <scope>NUCLEOTIDE SEQUENCE [LARGE SCALE GENOMIC DNA]</scope>
    <source>
        <strain evidence="9 10">NRRL 28638</strain>
    </source>
</reference>
<name>A0A137PBW1_CONC2</name>
<feature type="domain" description="Peptidase M48" evidence="7">
    <location>
        <begin position="217"/>
        <end position="361"/>
    </location>
</feature>
<dbReference type="InterPro" id="IPR032456">
    <property type="entry name" value="Peptidase_M48_N"/>
</dbReference>
<evidence type="ECO:0000256" key="2">
    <source>
        <dbReference type="ARBA" id="ARBA00022723"/>
    </source>
</evidence>
<dbReference type="AlphaFoldDB" id="A0A137PBW1"/>
<evidence type="ECO:0000259" key="8">
    <source>
        <dbReference type="Pfam" id="PF16491"/>
    </source>
</evidence>
<proteinExistence type="inferred from homology"/>
<gene>
    <name evidence="9" type="ORF">CONCODRAFT_56263</name>
</gene>
<dbReference type="Pfam" id="PF16491">
    <property type="entry name" value="Peptidase_M48_N"/>
    <property type="match status" value="1"/>
</dbReference>
<evidence type="ECO:0000256" key="1">
    <source>
        <dbReference type="ARBA" id="ARBA00022670"/>
    </source>
</evidence>
<dbReference type="GO" id="GO:0006508">
    <property type="term" value="P:proteolysis"/>
    <property type="evidence" value="ECO:0007669"/>
    <property type="project" value="UniProtKB-KW"/>
</dbReference>
<dbReference type="GO" id="GO:0004222">
    <property type="term" value="F:metalloendopeptidase activity"/>
    <property type="evidence" value="ECO:0007669"/>
    <property type="project" value="InterPro"/>
</dbReference>
<dbReference type="InterPro" id="IPR001915">
    <property type="entry name" value="Peptidase_M48"/>
</dbReference>
<feature type="domain" description="CAAX prenyl protease 1 N-terminal" evidence="8">
    <location>
        <begin position="30"/>
        <end position="206"/>
    </location>
</feature>
<accession>A0A137PBW1</accession>
<dbReference type="PANTHER" id="PTHR10120">
    <property type="entry name" value="CAAX PRENYL PROTEASE 1"/>
    <property type="match status" value="1"/>
</dbReference>
<organism evidence="9 10">
    <name type="scientific">Conidiobolus coronatus (strain ATCC 28846 / CBS 209.66 / NRRL 28638)</name>
    <name type="common">Delacroixia coronata</name>
    <dbReference type="NCBI Taxonomy" id="796925"/>
    <lineage>
        <taxon>Eukaryota</taxon>
        <taxon>Fungi</taxon>
        <taxon>Fungi incertae sedis</taxon>
        <taxon>Zoopagomycota</taxon>
        <taxon>Entomophthoromycotina</taxon>
        <taxon>Entomophthoromycetes</taxon>
        <taxon>Entomophthorales</taxon>
        <taxon>Ancylistaceae</taxon>
        <taxon>Conidiobolus</taxon>
    </lineage>
</organism>
<dbReference type="OrthoDB" id="360839at2759"/>
<dbReference type="Gene3D" id="3.30.2010.10">
    <property type="entry name" value="Metalloproteases ('zincins'), catalytic domain"/>
    <property type="match status" value="1"/>
</dbReference>
<evidence type="ECO:0000256" key="4">
    <source>
        <dbReference type="ARBA" id="ARBA00022833"/>
    </source>
</evidence>
<dbReference type="GO" id="GO:0046872">
    <property type="term" value="F:metal ion binding"/>
    <property type="evidence" value="ECO:0007669"/>
    <property type="project" value="UniProtKB-KW"/>
</dbReference>
<dbReference type="Pfam" id="PF01435">
    <property type="entry name" value="Peptidase_M48"/>
    <property type="match status" value="1"/>
</dbReference>
<protein>
    <submittedName>
        <fullName evidence="9">Uncharacterized protein</fullName>
    </submittedName>
</protein>
<comment type="similarity">
    <text evidence="6">Belongs to the peptidase M48 family.</text>
</comment>
<evidence type="ECO:0000256" key="6">
    <source>
        <dbReference type="RuleBase" id="RU003983"/>
    </source>
</evidence>
<dbReference type="Proteomes" id="UP000070444">
    <property type="component" value="Unassembled WGS sequence"/>
</dbReference>
<keyword evidence="4 6" id="KW-0862">Zinc</keyword>